<dbReference type="EMBL" id="JAPEUR010000003">
    <property type="protein sequence ID" value="KAJ4329147.1"/>
    <property type="molecule type" value="Genomic_DNA"/>
</dbReference>
<proteinExistence type="predicted"/>
<dbReference type="InterPro" id="IPR036390">
    <property type="entry name" value="WH_DNA-bd_sf"/>
</dbReference>
<evidence type="ECO:0000256" key="1">
    <source>
        <dbReference type="ARBA" id="ARBA00023015"/>
    </source>
</evidence>
<gene>
    <name evidence="8" type="ORF">N0V84_000271</name>
</gene>
<dbReference type="InterPro" id="IPR036388">
    <property type="entry name" value="WH-like_DNA-bd_sf"/>
</dbReference>
<feature type="region of interest" description="Disordered" evidence="6">
    <location>
        <begin position="321"/>
        <end position="341"/>
    </location>
</feature>
<feature type="region of interest" description="Disordered" evidence="6">
    <location>
        <begin position="1"/>
        <end position="83"/>
    </location>
</feature>
<evidence type="ECO:0000259" key="7">
    <source>
        <dbReference type="PROSITE" id="PS50039"/>
    </source>
</evidence>
<dbReference type="InterPro" id="IPR030456">
    <property type="entry name" value="TF_fork_head_CS_2"/>
</dbReference>
<keyword evidence="9" id="KW-1185">Reference proteome</keyword>
<keyword evidence="1" id="KW-0805">Transcription regulation</keyword>
<dbReference type="PANTHER" id="PTHR46078">
    <property type="entry name" value="FORKHEAD BOX PROTEIN J2 FAMILY MEMBER"/>
    <property type="match status" value="1"/>
</dbReference>
<reference evidence="8" key="1">
    <citation type="submission" date="2022-10" db="EMBL/GenBank/DDBJ databases">
        <title>Tapping the CABI collections for fungal endophytes: first genome assemblies for Collariella, Neodidymelliopsis, Ascochyta clinopodiicola, Didymella pomorum, Didymosphaeria variabile, Neocosmospora piperis and Neocucurbitaria cava.</title>
        <authorList>
            <person name="Hill R."/>
        </authorList>
    </citation>
    <scope>NUCLEOTIDE SEQUENCE</scope>
    <source>
        <strain evidence="8">IMI 366586</strain>
    </source>
</reference>
<feature type="compositionally biased region" description="Polar residues" evidence="6">
    <location>
        <begin position="13"/>
        <end position="35"/>
    </location>
</feature>
<dbReference type="InterPro" id="IPR045912">
    <property type="entry name" value="FOXJ2/3-like"/>
</dbReference>
<evidence type="ECO:0000256" key="3">
    <source>
        <dbReference type="ARBA" id="ARBA00023163"/>
    </source>
</evidence>
<dbReference type="GO" id="GO:0005634">
    <property type="term" value="C:nucleus"/>
    <property type="evidence" value="ECO:0007669"/>
    <property type="project" value="UniProtKB-SubCell"/>
</dbReference>
<feature type="region of interest" description="Disordered" evidence="6">
    <location>
        <begin position="155"/>
        <end position="178"/>
    </location>
</feature>
<feature type="compositionally biased region" description="Polar residues" evidence="6">
    <location>
        <begin position="321"/>
        <end position="335"/>
    </location>
</feature>
<keyword evidence="3" id="KW-0804">Transcription</keyword>
<dbReference type="Proteomes" id="UP001140502">
    <property type="component" value="Unassembled WGS sequence"/>
</dbReference>
<feature type="region of interest" description="Disordered" evidence="6">
    <location>
        <begin position="221"/>
        <end position="249"/>
    </location>
</feature>
<organism evidence="8 9">
    <name type="scientific">Fusarium piperis</name>
    <dbReference type="NCBI Taxonomy" id="1435070"/>
    <lineage>
        <taxon>Eukaryota</taxon>
        <taxon>Fungi</taxon>
        <taxon>Dikarya</taxon>
        <taxon>Ascomycota</taxon>
        <taxon>Pezizomycotina</taxon>
        <taxon>Sordariomycetes</taxon>
        <taxon>Hypocreomycetidae</taxon>
        <taxon>Hypocreales</taxon>
        <taxon>Nectriaceae</taxon>
        <taxon>Fusarium</taxon>
        <taxon>Fusarium solani species complex</taxon>
    </lineage>
</organism>
<feature type="region of interest" description="Disordered" evidence="6">
    <location>
        <begin position="119"/>
        <end position="142"/>
    </location>
</feature>
<dbReference type="SUPFAM" id="SSF46785">
    <property type="entry name" value="Winged helix' DNA-binding domain"/>
    <property type="match status" value="1"/>
</dbReference>
<evidence type="ECO:0000256" key="5">
    <source>
        <dbReference type="PROSITE-ProRule" id="PRU00089"/>
    </source>
</evidence>
<dbReference type="PRINTS" id="PR00053">
    <property type="entry name" value="FORKHEAD"/>
</dbReference>
<dbReference type="GO" id="GO:0000978">
    <property type="term" value="F:RNA polymerase II cis-regulatory region sequence-specific DNA binding"/>
    <property type="evidence" value="ECO:0007669"/>
    <property type="project" value="TreeGrafter"/>
</dbReference>
<feature type="DNA-binding region" description="Fork-head" evidence="5">
    <location>
        <begin position="83"/>
        <end position="208"/>
    </location>
</feature>
<sequence>MSQGLEGEVDGLPSSQSPATIPTSSGGVLSGTNSPREGLLDAPTYMTAKKEESPAGEPENLASPEKQPETRESQGLSSGIGAKPEEPYAQLIYRALMGAPGHAMTLQEIYQWFRDNTDKESKNENTGKKSGKNAEGWQNSIRHNLSMNKAFTKELPKKEAGSEPNTRDSTAGGDPKRSTEWRLVDWAIRDGVQSTTRYRPGNSARRAMGSKVQHHPYNHHGHGFQQHGNPISTKAMSGRRGGCATSKSKLRGRHYTHETATMPPTSHAHRIMPHPHPHGLPQSHPHVNPHAMRRPAFPAMYHQQPAYVYDDLMVPRVQRSQQQMPIKQEQNYSPLTPNPEATAPNPFGLMAPESSLMSSQIVTPSSASNDHHGTAGYSLAGAGAGQGTMYVGPSSTGAFPLGMGDVTNVYPSTGGHHHDIGGGGGGFNDRFLGLNHPNLVFNWHNNGI</sequence>
<dbReference type="PANTHER" id="PTHR46078:SF2">
    <property type="entry name" value="FORK-HEAD DOMAIN-CONTAINING PROTEIN"/>
    <property type="match status" value="1"/>
</dbReference>
<protein>
    <recommendedName>
        <fullName evidence="7">Fork-head domain-containing protein</fullName>
    </recommendedName>
</protein>
<dbReference type="SMART" id="SM00339">
    <property type="entry name" value="FH"/>
    <property type="match status" value="1"/>
</dbReference>
<keyword evidence="2 5" id="KW-0238">DNA-binding</keyword>
<dbReference type="GO" id="GO:0000981">
    <property type="term" value="F:DNA-binding transcription factor activity, RNA polymerase II-specific"/>
    <property type="evidence" value="ECO:0007669"/>
    <property type="project" value="TreeGrafter"/>
</dbReference>
<feature type="domain" description="Fork-head" evidence="7">
    <location>
        <begin position="83"/>
        <end position="208"/>
    </location>
</feature>
<dbReference type="Pfam" id="PF00250">
    <property type="entry name" value="Forkhead"/>
    <property type="match status" value="1"/>
</dbReference>
<comment type="caution">
    <text evidence="8">The sequence shown here is derived from an EMBL/GenBank/DDBJ whole genome shotgun (WGS) entry which is preliminary data.</text>
</comment>
<evidence type="ECO:0000313" key="9">
    <source>
        <dbReference type="Proteomes" id="UP001140502"/>
    </source>
</evidence>
<evidence type="ECO:0000313" key="8">
    <source>
        <dbReference type="EMBL" id="KAJ4329147.1"/>
    </source>
</evidence>
<dbReference type="AlphaFoldDB" id="A0A9W8WN06"/>
<dbReference type="InterPro" id="IPR001766">
    <property type="entry name" value="Fork_head_dom"/>
</dbReference>
<dbReference type="Gene3D" id="1.10.10.10">
    <property type="entry name" value="Winged helix-like DNA-binding domain superfamily/Winged helix DNA-binding domain"/>
    <property type="match status" value="1"/>
</dbReference>
<dbReference type="OrthoDB" id="5954824at2759"/>
<evidence type="ECO:0000256" key="4">
    <source>
        <dbReference type="ARBA" id="ARBA00023242"/>
    </source>
</evidence>
<keyword evidence="4 5" id="KW-0539">Nucleus</keyword>
<evidence type="ECO:0000256" key="2">
    <source>
        <dbReference type="ARBA" id="ARBA00023125"/>
    </source>
</evidence>
<dbReference type="PROSITE" id="PS50039">
    <property type="entry name" value="FORK_HEAD_3"/>
    <property type="match status" value="1"/>
</dbReference>
<dbReference type="PROSITE" id="PS00658">
    <property type="entry name" value="FORK_HEAD_2"/>
    <property type="match status" value="1"/>
</dbReference>
<evidence type="ECO:0000256" key="6">
    <source>
        <dbReference type="SAM" id="MobiDB-lite"/>
    </source>
</evidence>
<accession>A0A9W8WN06</accession>
<comment type="subcellular location">
    <subcellularLocation>
        <location evidence="5">Nucleus</location>
    </subcellularLocation>
</comment>
<name>A0A9W8WN06_9HYPO</name>